<evidence type="ECO:0000313" key="4">
    <source>
        <dbReference type="Proteomes" id="UP001179181"/>
    </source>
</evidence>
<evidence type="ECO:0000256" key="1">
    <source>
        <dbReference type="SAM" id="SignalP"/>
    </source>
</evidence>
<dbReference type="InterPro" id="IPR013094">
    <property type="entry name" value="AB_hydrolase_3"/>
</dbReference>
<comment type="caution">
    <text evidence="3">The sequence shown here is derived from an EMBL/GenBank/DDBJ whole genome shotgun (WGS) entry which is preliminary data.</text>
</comment>
<dbReference type="EMBL" id="JAASQJ010000002">
    <property type="protein sequence ID" value="NIJ52629.1"/>
    <property type="molecule type" value="Genomic_DNA"/>
</dbReference>
<protein>
    <submittedName>
        <fullName evidence="3">Acetyl esterase/lipase</fullName>
    </submittedName>
</protein>
<evidence type="ECO:0000313" key="3">
    <source>
        <dbReference type="EMBL" id="NIJ52629.1"/>
    </source>
</evidence>
<dbReference type="Proteomes" id="UP001179181">
    <property type="component" value="Unassembled WGS sequence"/>
</dbReference>
<dbReference type="Gene3D" id="3.40.50.1820">
    <property type="entry name" value="alpha/beta hydrolase"/>
    <property type="match status" value="1"/>
</dbReference>
<feature type="chain" id="PRO_5046128567" evidence="1">
    <location>
        <begin position="25"/>
        <end position="195"/>
    </location>
</feature>
<proteinExistence type="predicted"/>
<dbReference type="Pfam" id="PF07859">
    <property type="entry name" value="Abhydrolase_3"/>
    <property type="match status" value="1"/>
</dbReference>
<feature type="domain" description="Alpha/beta hydrolase fold-3" evidence="2">
    <location>
        <begin position="97"/>
        <end position="170"/>
    </location>
</feature>
<feature type="signal peptide" evidence="1">
    <location>
        <begin position="1"/>
        <end position="24"/>
    </location>
</feature>
<keyword evidence="1" id="KW-0732">Signal</keyword>
<reference evidence="3 4" key="1">
    <citation type="submission" date="2020-03" db="EMBL/GenBank/DDBJ databases">
        <title>Genomic Encyclopedia of Type Strains, Phase IV (KMG-IV): sequencing the most valuable type-strain genomes for metagenomic binning, comparative biology and taxonomic classification.</title>
        <authorList>
            <person name="Goeker M."/>
        </authorList>
    </citation>
    <scope>NUCLEOTIDE SEQUENCE [LARGE SCALE GENOMIC DNA]</scope>
    <source>
        <strain evidence="3 4">DSM 102865</strain>
    </source>
</reference>
<dbReference type="SUPFAM" id="SSF53474">
    <property type="entry name" value="alpha/beta-Hydrolases"/>
    <property type="match status" value="1"/>
</dbReference>
<dbReference type="InterPro" id="IPR029058">
    <property type="entry name" value="AB_hydrolase_fold"/>
</dbReference>
<keyword evidence="4" id="KW-1185">Reference proteome</keyword>
<name>A0ABX0UKU7_9BACT</name>
<evidence type="ECO:0000259" key="2">
    <source>
        <dbReference type="Pfam" id="PF07859"/>
    </source>
</evidence>
<gene>
    <name evidence="3" type="ORF">FHS68_001799</name>
</gene>
<organism evidence="3 4">
    <name type="scientific">Dyadobacter arcticus</name>
    <dbReference type="NCBI Taxonomy" id="1078754"/>
    <lineage>
        <taxon>Bacteria</taxon>
        <taxon>Pseudomonadati</taxon>
        <taxon>Bacteroidota</taxon>
        <taxon>Cytophagia</taxon>
        <taxon>Cytophagales</taxon>
        <taxon>Spirosomataceae</taxon>
        <taxon>Dyadobacter</taxon>
    </lineage>
</organism>
<dbReference type="RefSeq" id="WP_167269215.1">
    <property type="nucleotide sequence ID" value="NZ_JAASQJ010000002.1"/>
</dbReference>
<sequence length="195" mass="21939">MKNKTRSLTIFLPIFWLSIQPMLAQTCNSGKLDSTVAAFLKRFPADDRTPEELRKTINFEYERKGGPPATPYPQTDVECLKITADSIPILVFNPLHVIFAIETYATKQDYHKTELSPVRSKDLANLPPAVILTAEFDPLRDQGAAYADSLRKSKVKVWYACYPGQIHVFIGASGEINSAITTLIRHAMEEQLVRN</sequence>
<accession>A0ABX0UKU7</accession>